<feature type="domain" description="HD-GYP" evidence="2">
    <location>
        <begin position="126"/>
        <end position="313"/>
    </location>
</feature>
<dbReference type="InterPro" id="IPR006675">
    <property type="entry name" value="HDIG_dom"/>
</dbReference>
<gene>
    <name evidence="3" type="ORF">SAMN04488500_11573</name>
</gene>
<dbReference type="CDD" id="cd00077">
    <property type="entry name" value="HDc"/>
    <property type="match status" value="1"/>
</dbReference>
<dbReference type="Pfam" id="PF13487">
    <property type="entry name" value="HD_5"/>
    <property type="match status" value="1"/>
</dbReference>
<dbReference type="SMART" id="SM00471">
    <property type="entry name" value="HDc"/>
    <property type="match status" value="1"/>
</dbReference>
<dbReference type="Gene3D" id="1.10.3210.10">
    <property type="entry name" value="Hypothetical protein af1432"/>
    <property type="match status" value="1"/>
</dbReference>
<accession>A0A1W2DG68</accession>
<evidence type="ECO:0000259" key="2">
    <source>
        <dbReference type="PROSITE" id="PS51832"/>
    </source>
</evidence>
<dbReference type="RefSeq" id="WP_084577020.1">
    <property type="nucleotide sequence ID" value="NZ_CP155572.1"/>
</dbReference>
<dbReference type="EMBL" id="FWXI01000015">
    <property type="protein sequence ID" value="SMC95966.1"/>
    <property type="molecule type" value="Genomic_DNA"/>
</dbReference>
<dbReference type="InterPro" id="IPR037522">
    <property type="entry name" value="HD_GYP_dom"/>
</dbReference>
<dbReference type="InterPro" id="IPR003607">
    <property type="entry name" value="HD/PDEase_dom"/>
</dbReference>
<feature type="domain" description="HD" evidence="1">
    <location>
        <begin position="148"/>
        <end position="247"/>
    </location>
</feature>
<protein>
    <submittedName>
        <fullName evidence="3">HDIG domain-containing protein</fullName>
    </submittedName>
</protein>
<keyword evidence="4" id="KW-1185">Reference proteome</keyword>
<evidence type="ECO:0000313" key="4">
    <source>
        <dbReference type="Proteomes" id="UP000192738"/>
    </source>
</evidence>
<dbReference type="Proteomes" id="UP000192738">
    <property type="component" value="Unassembled WGS sequence"/>
</dbReference>
<reference evidence="3 4" key="1">
    <citation type="submission" date="2017-04" db="EMBL/GenBank/DDBJ databases">
        <authorList>
            <person name="Afonso C.L."/>
            <person name="Miller P.J."/>
            <person name="Scott M.A."/>
            <person name="Spackman E."/>
            <person name="Goraichik I."/>
            <person name="Dimitrov K.M."/>
            <person name="Suarez D.L."/>
            <person name="Swayne D.E."/>
        </authorList>
    </citation>
    <scope>NUCLEOTIDE SEQUENCE [LARGE SCALE GENOMIC DNA]</scope>
    <source>
        <strain evidence="3 4">DSM 5090</strain>
    </source>
</reference>
<dbReference type="AlphaFoldDB" id="A0A1W2DG68"/>
<dbReference type="PROSITE" id="PS51832">
    <property type="entry name" value="HD_GYP"/>
    <property type="match status" value="1"/>
</dbReference>
<proteinExistence type="predicted"/>
<evidence type="ECO:0000259" key="1">
    <source>
        <dbReference type="PROSITE" id="PS51831"/>
    </source>
</evidence>
<dbReference type="PANTHER" id="PTHR43155:SF2">
    <property type="entry name" value="CYCLIC DI-GMP PHOSPHODIESTERASE PA4108"/>
    <property type="match status" value="1"/>
</dbReference>
<organism evidence="3 4">
    <name type="scientific">Sporomusa malonica</name>
    <dbReference type="NCBI Taxonomy" id="112901"/>
    <lineage>
        <taxon>Bacteria</taxon>
        <taxon>Bacillati</taxon>
        <taxon>Bacillota</taxon>
        <taxon>Negativicutes</taxon>
        <taxon>Selenomonadales</taxon>
        <taxon>Sporomusaceae</taxon>
        <taxon>Sporomusa</taxon>
    </lineage>
</organism>
<sequence>MSTRMIAVKDLVSGMIIGEPVLSASGKILLGKDVVITARTISLLLMWGVHTILVVDESTIPTSENTPAQPAAIAGHGSVMEDFSTFFNEYDSVITTAAQSFDFIRKNNRIPVQELKDTSFSIFSTVLSTGPAIMDYLLVSDYNLADKVARHSVMVAFISSIIGRKLKLTDQQLHVLILAGLLHDVGKLVIAKEADNHPNSHVINGGKLLQHVPSLPQEVLMSVLQHHECMDGSGCPLGSVGDKIHLYARIIAVADYFHQQAYTGEHANPFPVLESMSKEMFSKLDQGVCQPFIRHVRDCLINSPVLLSDERTGQVIFFNTNKLDQPIIKTDSGTIIDLAATKHISIKRLVNLEYLANAN</sequence>
<dbReference type="OrthoDB" id="1677843at2"/>
<dbReference type="NCBIfam" id="TIGR00277">
    <property type="entry name" value="HDIG"/>
    <property type="match status" value="1"/>
</dbReference>
<evidence type="ECO:0000313" key="3">
    <source>
        <dbReference type="EMBL" id="SMC95966.1"/>
    </source>
</evidence>
<name>A0A1W2DG68_9FIRM</name>
<dbReference type="STRING" id="112901.SAMN04488500_11573"/>
<dbReference type="InterPro" id="IPR006674">
    <property type="entry name" value="HD_domain"/>
</dbReference>
<dbReference type="PROSITE" id="PS51831">
    <property type="entry name" value="HD"/>
    <property type="match status" value="1"/>
</dbReference>
<dbReference type="SUPFAM" id="SSF109604">
    <property type="entry name" value="HD-domain/PDEase-like"/>
    <property type="match status" value="1"/>
</dbReference>
<dbReference type="PANTHER" id="PTHR43155">
    <property type="entry name" value="CYCLIC DI-GMP PHOSPHODIESTERASE PA4108-RELATED"/>
    <property type="match status" value="1"/>
</dbReference>